<proteinExistence type="predicted"/>
<keyword evidence="1" id="KW-0285">Flavoprotein</keyword>
<keyword evidence="3" id="KW-0560">Oxidoreductase</keyword>
<name>A0AAI8Z7G3_9PEZI</name>
<dbReference type="Gene3D" id="3.30.9.10">
    <property type="entry name" value="D-Amino Acid Oxidase, subunit A, domain 2"/>
    <property type="match status" value="1"/>
</dbReference>
<dbReference type="InterPro" id="IPR051704">
    <property type="entry name" value="FAD_aromatic-hydroxylase"/>
</dbReference>
<dbReference type="Gene3D" id="3.50.50.60">
    <property type="entry name" value="FAD/NAD(P)-binding domain"/>
    <property type="match status" value="1"/>
</dbReference>
<dbReference type="GO" id="GO:0071949">
    <property type="term" value="F:FAD binding"/>
    <property type="evidence" value="ECO:0007669"/>
    <property type="project" value="InterPro"/>
</dbReference>
<evidence type="ECO:0000313" key="6">
    <source>
        <dbReference type="Proteomes" id="UP001296104"/>
    </source>
</evidence>
<dbReference type="PANTHER" id="PTHR46865:SF2">
    <property type="entry name" value="MONOOXYGENASE"/>
    <property type="match status" value="1"/>
</dbReference>
<dbReference type="InterPro" id="IPR002938">
    <property type="entry name" value="FAD-bd"/>
</dbReference>
<reference evidence="5" key="1">
    <citation type="submission" date="2023-11" db="EMBL/GenBank/DDBJ databases">
        <authorList>
            <person name="Alioto T."/>
            <person name="Alioto T."/>
            <person name="Gomez Garrido J."/>
        </authorList>
    </citation>
    <scope>NUCLEOTIDE SEQUENCE</scope>
</reference>
<evidence type="ECO:0000313" key="5">
    <source>
        <dbReference type="EMBL" id="CAK4033776.1"/>
    </source>
</evidence>
<dbReference type="AlphaFoldDB" id="A0AAI8Z7G3"/>
<dbReference type="InterPro" id="IPR036188">
    <property type="entry name" value="FAD/NAD-bd_sf"/>
</dbReference>
<evidence type="ECO:0000259" key="4">
    <source>
        <dbReference type="Pfam" id="PF01494"/>
    </source>
</evidence>
<protein>
    <submittedName>
        <fullName evidence="5">Related to 2-polyprenyl-6-methoxyphenol hydroxylase and related FAD-dependent oxidoreductases</fullName>
    </submittedName>
</protein>
<evidence type="ECO:0000256" key="3">
    <source>
        <dbReference type="ARBA" id="ARBA00023002"/>
    </source>
</evidence>
<dbReference type="Pfam" id="PF01494">
    <property type="entry name" value="FAD_binding_3"/>
    <property type="match status" value="1"/>
</dbReference>
<dbReference type="SUPFAM" id="SSF51905">
    <property type="entry name" value="FAD/NAD(P)-binding domain"/>
    <property type="match status" value="1"/>
</dbReference>
<organism evidence="5 6">
    <name type="scientific">Lecanosticta acicola</name>
    <dbReference type="NCBI Taxonomy" id="111012"/>
    <lineage>
        <taxon>Eukaryota</taxon>
        <taxon>Fungi</taxon>
        <taxon>Dikarya</taxon>
        <taxon>Ascomycota</taxon>
        <taxon>Pezizomycotina</taxon>
        <taxon>Dothideomycetes</taxon>
        <taxon>Dothideomycetidae</taxon>
        <taxon>Mycosphaerellales</taxon>
        <taxon>Mycosphaerellaceae</taxon>
        <taxon>Lecanosticta</taxon>
    </lineage>
</organism>
<evidence type="ECO:0000256" key="1">
    <source>
        <dbReference type="ARBA" id="ARBA00022630"/>
    </source>
</evidence>
<dbReference type="EMBL" id="CAVMBE010000094">
    <property type="protein sequence ID" value="CAK4033776.1"/>
    <property type="molecule type" value="Genomic_DNA"/>
</dbReference>
<dbReference type="PRINTS" id="PR00420">
    <property type="entry name" value="RNGMNOXGNASE"/>
</dbReference>
<dbReference type="PANTHER" id="PTHR46865">
    <property type="entry name" value="OXIDOREDUCTASE-RELATED"/>
    <property type="match status" value="1"/>
</dbReference>
<dbReference type="Proteomes" id="UP001296104">
    <property type="component" value="Unassembled WGS sequence"/>
</dbReference>
<gene>
    <name evidence="5" type="ORF">LECACI_7A008934</name>
</gene>
<comment type="caution">
    <text evidence="5">The sequence shown here is derived from an EMBL/GenBank/DDBJ whole genome shotgun (WGS) entry which is preliminary data.</text>
</comment>
<dbReference type="GO" id="GO:0016491">
    <property type="term" value="F:oxidoreductase activity"/>
    <property type="evidence" value="ECO:0007669"/>
    <property type="project" value="UniProtKB-KW"/>
</dbReference>
<accession>A0AAI8Z7G3</accession>
<evidence type="ECO:0000256" key="2">
    <source>
        <dbReference type="ARBA" id="ARBA00022827"/>
    </source>
</evidence>
<keyword evidence="6" id="KW-1185">Reference proteome</keyword>
<keyword evidence="2" id="KW-0274">FAD</keyword>
<sequence length="419" mass="44845">MAAASGQILVVGGGPAGAVTAYWLGRAGFHVTVIERAAARFANGQGIDITGPAVEVVRRMGLENEIRANTTGEAGFAILNDDAEPVGVVGTAGEASSADNGSRTLSLTKEIEIMRGTLSRILAGAAESLPHVTYKYGCSVSEIRQSETGVTAVLSDTGKADTYAAVIGADGLNSKVRRLAFDPDTNSKCLRPLDQYGAFFSMPGQEEDVPNARWQHFTRGRSAIVRPIDQTPTKSSGIVVLNGKSKVLEDVVDGSREDQKRTMSAEFVGLPGLGPRVIQQMNDADDFYFTRIAQIKLDRWHNGRVALVGDAAYAPSPNTGAGTLLAIVGGYLLAGELARSPDEPAMAFERYHALLKDFVAKKQVLPLSGQAPKLLNPQTAWGIWILRTIFWFVAWSGVWKYASISPQATIDLPEYTFSA</sequence>
<feature type="domain" description="FAD-binding" evidence="4">
    <location>
        <begin position="7"/>
        <end position="339"/>
    </location>
</feature>